<dbReference type="InterPro" id="IPR036179">
    <property type="entry name" value="Ig-like_dom_sf"/>
</dbReference>
<dbReference type="Pfam" id="PF00395">
    <property type="entry name" value="SLH"/>
    <property type="match status" value="3"/>
</dbReference>
<dbReference type="PROSITE" id="PS51272">
    <property type="entry name" value="SLH"/>
    <property type="match status" value="3"/>
</dbReference>
<keyword evidence="4" id="KW-0624">Polysaccharide degradation</keyword>
<dbReference type="Gene3D" id="2.60.40.10">
    <property type="entry name" value="Immunoglobulins"/>
    <property type="match status" value="2"/>
</dbReference>
<feature type="chain" id="PRO_5019118928" description="SLH domain-containing protein" evidence="6">
    <location>
        <begin position="28"/>
        <end position="964"/>
    </location>
</feature>
<accession>A0A437S902</accession>
<dbReference type="OrthoDB" id="1698971at2"/>
<evidence type="ECO:0000256" key="3">
    <source>
        <dbReference type="ARBA" id="ARBA00023277"/>
    </source>
</evidence>
<evidence type="ECO:0000256" key="6">
    <source>
        <dbReference type="SAM" id="SignalP"/>
    </source>
</evidence>
<evidence type="ECO:0000256" key="2">
    <source>
        <dbReference type="ARBA" id="ARBA00023001"/>
    </source>
</evidence>
<evidence type="ECO:0000256" key="4">
    <source>
        <dbReference type="ARBA" id="ARBA00023326"/>
    </source>
</evidence>
<dbReference type="InterPro" id="IPR003343">
    <property type="entry name" value="Big_2"/>
</dbReference>
<reference evidence="8 9" key="1">
    <citation type="submission" date="2018-11" db="EMBL/GenBank/DDBJ databases">
        <title>Genome sequencing and assembly of Anaerosphaera sp. nov., GS7-6-2.</title>
        <authorList>
            <person name="Rettenmaier R."/>
            <person name="Liebl W."/>
            <person name="Zverlov V."/>
        </authorList>
    </citation>
    <scope>NUCLEOTIDE SEQUENCE [LARGE SCALE GENOMIC DNA]</scope>
    <source>
        <strain evidence="8 9">GS7-6-2</strain>
    </source>
</reference>
<dbReference type="InterPro" id="IPR005102">
    <property type="entry name" value="Carbo-bd_X2"/>
</dbReference>
<dbReference type="GO" id="GO:0030245">
    <property type="term" value="P:cellulose catabolic process"/>
    <property type="evidence" value="ECO:0007669"/>
    <property type="project" value="UniProtKB-KW"/>
</dbReference>
<feature type="region of interest" description="Disordered" evidence="5">
    <location>
        <begin position="34"/>
        <end position="68"/>
    </location>
</feature>
<dbReference type="PANTHER" id="PTHR43308">
    <property type="entry name" value="OUTER MEMBRANE PROTEIN ALPHA-RELATED"/>
    <property type="match status" value="1"/>
</dbReference>
<dbReference type="Proteomes" id="UP000288812">
    <property type="component" value="Unassembled WGS sequence"/>
</dbReference>
<feature type="domain" description="SLH" evidence="7">
    <location>
        <begin position="861"/>
        <end position="917"/>
    </location>
</feature>
<dbReference type="Pfam" id="PF03442">
    <property type="entry name" value="CBM_X2"/>
    <property type="match status" value="1"/>
</dbReference>
<feature type="signal peptide" evidence="6">
    <location>
        <begin position="1"/>
        <end position="27"/>
    </location>
</feature>
<feature type="domain" description="SLH" evidence="7">
    <location>
        <begin position="797"/>
        <end position="860"/>
    </location>
</feature>
<evidence type="ECO:0000259" key="7">
    <source>
        <dbReference type="PROSITE" id="PS51272"/>
    </source>
</evidence>
<dbReference type="SUPFAM" id="SSF48726">
    <property type="entry name" value="Immunoglobulin"/>
    <property type="match status" value="1"/>
</dbReference>
<gene>
    <name evidence="8" type="ORF">EF514_02310</name>
</gene>
<keyword evidence="2" id="KW-0136">Cellulose degradation</keyword>
<feature type="domain" description="SLH" evidence="7">
    <location>
        <begin position="733"/>
        <end position="796"/>
    </location>
</feature>
<protein>
    <recommendedName>
        <fullName evidence="7">SLH domain-containing protein</fullName>
    </recommendedName>
</protein>
<comment type="caution">
    <text evidence="8">The sequence shown here is derived from an EMBL/GenBank/DDBJ whole genome shotgun (WGS) entry which is preliminary data.</text>
</comment>
<dbReference type="InterPro" id="IPR014756">
    <property type="entry name" value="Ig_E-set"/>
</dbReference>
<name>A0A437S902_9FIRM</name>
<proteinExistence type="predicted"/>
<sequence length="964" mass="104467">MKNNKRWLSLLLVFVMMLSVMPLNVFAANETEATNNTQTPVTNSEAEAGKTDATDNTQKPVLPPAPPQEPVVIKSVTVTPKIANVDIGKSTTFTATVDGDDTNSVTWDVDGSTSNLTTITNGVLKVGENETGKTLTVTATSVKDSTKSDTATVTVTKPIVINSVTISPKTTSVVKGGSTTFTVTVDGDDTNSVTWDVDGSTSKLTTITNGVLKVGENETGKTLTVTATSAKDSTKSDTATVTVRDIVVTVSPATATMKPNESKAFTAKINGVISNEVEWSVVGGTSNLTKYANGKLTIGNNETAKIIRLIATSTENPLDKGEAVITVQTEPTGEAPSISKTSYTFDKADKSNVNITTKLGSGDLAAKEITKVTKDGNTLSSSKVTIDGRYVTLKSSYLEDLSNGTHYFKIHFDDKAKTAIEISVYVKNDVKDTLKITDAYRSGDYIKGKVNVGGATVRFYRDGSSSSYASDVADSRGYFEIRIGSISTSRNDYVRATKYGYSDSDKYYLSSSSGNGSTDDKRVYPEKIRVTDGGYRVEGRLPNYKNTRVYVEYDGRSVGDGMTDSSGYFDIKTDSRVYDDSGLKFYVRSSSSSSSDKRVYPTGIDVYDGGYRVKGRLSDYKNTRVYVEYDGRSVGNGMTDSSGYFDIKTSSRVYDDSGLKFYVRTSDKTKAATITSAKAGEYKIEGTAADYAKVTIKDSNNVTIGSATADKNGKFTVYANRTLKAGEKLTITTSESGKSDNTITYTVTGVKEGDLKRIAYIKGYPNGNFKPHGDMTRAEAATMFARLLNNSDNFGTTKTTKFTDASNQWYSEAINYVVNKGLISGYPDGTFKPNNKITRAEFAQMISGYITVGGSATNFNDVKDHWAKEAIEKLYGNQSIKGYPDGTFKPNDLITRAEAVTILNSVFGRVSDTQSFENVKSSLKSFNDVKSSDWFYANVMDASNAHESYRKSTTDDTEIWTKIN</sequence>
<dbReference type="SMART" id="SM00635">
    <property type="entry name" value="BID_2"/>
    <property type="match status" value="3"/>
</dbReference>
<dbReference type="InterPro" id="IPR051465">
    <property type="entry name" value="Cell_Envelope_Struct_Comp"/>
</dbReference>
<organism evidence="8 9">
    <name type="scientific">Anaerosphaera multitolerans</name>
    <dbReference type="NCBI Taxonomy" id="2487351"/>
    <lineage>
        <taxon>Bacteria</taxon>
        <taxon>Bacillati</taxon>
        <taxon>Bacillota</taxon>
        <taxon>Tissierellia</taxon>
        <taxon>Tissierellales</taxon>
        <taxon>Peptoniphilaceae</taxon>
        <taxon>Anaerosphaera</taxon>
    </lineage>
</organism>
<dbReference type="InterPro" id="IPR001119">
    <property type="entry name" value="SLH_dom"/>
</dbReference>
<dbReference type="AlphaFoldDB" id="A0A437S902"/>
<keyword evidence="9" id="KW-1185">Reference proteome</keyword>
<evidence type="ECO:0000313" key="9">
    <source>
        <dbReference type="Proteomes" id="UP000288812"/>
    </source>
</evidence>
<dbReference type="SUPFAM" id="SSF81296">
    <property type="entry name" value="E set domains"/>
    <property type="match status" value="1"/>
</dbReference>
<dbReference type="Pfam" id="PF17936">
    <property type="entry name" value="Big_6"/>
    <property type="match status" value="1"/>
</dbReference>
<keyword evidence="1 6" id="KW-0732">Signal</keyword>
<evidence type="ECO:0000313" key="8">
    <source>
        <dbReference type="EMBL" id="RVU55583.1"/>
    </source>
</evidence>
<evidence type="ECO:0000256" key="1">
    <source>
        <dbReference type="ARBA" id="ARBA00022729"/>
    </source>
</evidence>
<dbReference type="EMBL" id="RLIH01000002">
    <property type="protein sequence ID" value="RVU55583.1"/>
    <property type="molecule type" value="Genomic_DNA"/>
</dbReference>
<dbReference type="InterPro" id="IPR041498">
    <property type="entry name" value="Big_6"/>
</dbReference>
<keyword evidence="3" id="KW-0119">Carbohydrate metabolism</keyword>
<evidence type="ECO:0000256" key="5">
    <source>
        <dbReference type="SAM" id="MobiDB-lite"/>
    </source>
</evidence>
<dbReference type="RefSeq" id="WP_127723406.1">
    <property type="nucleotide sequence ID" value="NZ_RLIH01000002.1"/>
</dbReference>
<dbReference type="InterPro" id="IPR013783">
    <property type="entry name" value="Ig-like_fold"/>
</dbReference>